<dbReference type="RefSeq" id="WP_394831601.1">
    <property type="nucleotide sequence ID" value="NZ_CP089929.1"/>
</dbReference>
<evidence type="ECO:0000256" key="2">
    <source>
        <dbReference type="ARBA" id="ARBA00023002"/>
    </source>
</evidence>
<organism evidence="4 5">
    <name type="scientific">Pendulispora rubella</name>
    <dbReference type="NCBI Taxonomy" id="2741070"/>
    <lineage>
        <taxon>Bacteria</taxon>
        <taxon>Pseudomonadati</taxon>
        <taxon>Myxococcota</taxon>
        <taxon>Myxococcia</taxon>
        <taxon>Myxococcales</taxon>
        <taxon>Sorangiineae</taxon>
        <taxon>Pendulisporaceae</taxon>
        <taxon>Pendulispora</taxon>
    </lineage>
</organism>
<evidence type="ECO:0000256" key="3">
    <source>
        <dbReference type="RuleBase" id="RU000363"/>
    </source>
</evidence>
<dbReference type="PANTHER" id="PTHR42901">
    <property type="entry name" value="ALCOHOL DEHYDROGENASE"/>
    <property type="match status" value="1"/>
</dbReference>
<dbReference type="InterPro" id="IPR020904">
    <property type="entry name" value="Sc_DH/Rdtase_CS"/>
</dbReference>
<gene>
    <name evidence="4" type="ORF">LVJ94_34320</name>
</gene>
<accession>A0ABZ2KYC6</accession>
<dbReference type="PRINTS" id="PR00081">
    <property type="entry name" value="GDHRDH"/>
</dbReference>
<sequence length="273" mass="29125">MNAMKIGTALITGASSGIGLELARLLAARKHDLVLVARNEQRLVQLAEELHTAHGVAVTTFASDLARQGAAQEVYDFTKGRGLEIEVLVNNAGVGLYGEHSGLGLERVDQMLQLNVTTLTEFCRLYAPDMKARTSGRILNIASTAAYQPTPFFAAYGASKAYVLNFSEALAMELVDHGVSVSCLSPGPTDTGFFGEIDQNGLEIAHFAKSGRHDALTVARTGLEMLLSGELSRIVGTKNYWRAAAGRFAPRSMVAKISKGIMRSAMARPPASG</sequence>
<dbReference type="PROSITE" id="PS00061">
    <property type="entry name" value="ADH_SHORT"/>
    <property type="match status" value="1"/>
</dbReference>
<dbReference type="InterPro" id="IPR002347">
    <property type="entry name" value="SDR_fam"/>
</dbReference>
<protein>
    <submittedName>
        <fullName evidence="4">SDR family oxidoreductase</fullName>
    </submittedName>
</protein>
<keyword evidence="5" id="KW-1185">Reference proteome</keyword>
<reference evidence="4" key="1">
    <citation type="submission" date="2021-12" db="EMBL/GenBank/DDBJ databases">
        <title>Discovery of the Pendulisporaceae a myxobacterial family with distinct sporulation behavior and unique specialized metabolism.</title>
        <authorList>
            <person name="Garcia R."/>
            <person name="Popoff A."/>
            <person name="Bader C.D."/>
            <person name="Loehr J."/>
            <person name="Walesch S."/>
            <person name="Walt C."/>
            <person name="Boldt J."/>
            <person name="Bunk B."/>
            <person name="Haeckl F.J.F.P.J."/>
            <person name="Gunesch A.P."/>
            <person name="Birkelbach J."/>
            <person name="Nuebel U."/>
            <person name="Pietschmann T."/>
            <person name="Bach T."/>
            <person name="Mueller R."/>
        </authorList>
    </citation>
    <scope>NUCLEOTIDE SEQUENCE</scope>
    <source>
        <strain evidence="4">MSr11367</strain>
    </source>
</reference>
<dbReference type="Gene3D" id="3.40.50.720">
    <property type="entry name" value="NAD(P)-binding Rossmann-like Domain"/>
    <property type="match status" value="1"/>
</dbReference>
<dbReference type="Proteomes" id="UP001374803">
    <property type="component" value="Chromosome"/>
</dbReference>
<evidence type="ECO:0000313" key="4">
    <source>
        <dbReference type="EMBL" id="WXB01980.1"/>
    </source>
</evidence>
<name>A0ABZ2KYC6_9BACT</name>
<evidence type="ECO:0000256" key="1">
    <source>
        <dbReference type="ARBA" id="ARBA00006484"/>
    </source>
</evidence>
<comment type="similarity">
    <text evidence="1 3">Belongs to the short-chain dehydrogenases/reductases (SDR) family.</text>
</comment>
<evidence type="ECO:0000313" key="5">
    <source>
        <dbReference type="Proteomes" id="UP001374803"/>
    </source>
</evidence>
<dbReference type="SUPFAM" id="SSF51735">
    <property type="entry name" value="NAD(P)-binding Rossmann-fold domains"/>
    <property type="match status" value="1"/>
</dbReference>
<dbReference type="EMBL" id="CP089983">
    <property type="protein sequence ID" value="WXB01980.1"/>
    <property type="molecule type" value="Genomic_DNA"/>
</dbReference>
<keyword evidence="2" id="KW-0560">Oxidoreductase</keyword>
<dbReference type="PRINTS" id="PR00080">
    <property type="entry name" value="SDRFAMILY"/>
</dbReference>
<proteinExistence type="inferred from homology"/>
<dbReference type="Pfam" id="PF00106">
    <property type="entry name" value="adh_short"/>
    <property type="match status" value="1"/>
</dbReference>
<dbReference type="InterPro" id="IPR036291">
    <property type="entry name" value="NAD(P)-bd_dom_sf"/>
</dbReference>
<dbReference type="CDD" id="cd05233">
    <property type="entry name" value="SDR_c"/>
    <property type="match status" value="1"/>
</dbReference>
<dbReference type="PANTHER" id="PTHR42901:SF1">
    <property type="entry name" value="ALCOHOL DEHYDROGENASE"/>
    <property type="match status" value="1"/>
</dbReference>